<dbReference type="PIRSF" id="PIRSF029557">
    <property type="entry name" value="UCP029557"/>
    <property type="match status" value="1"/>
</dbReference>
<dbReference type="RefSeq" id="WP_285764856.1">
    <property type="nucleotide sequence ID" value="NZ_BSYJ01000005.1"/>
</dbReference>
<gene>
    <name evidence="3" type="ORF">MNKW57_25690</name>
</gene>
<dbReference type="Pfam" id="PF06938">
    <property type="entry name" value="DUF1285_N"/>
    <property type="match status" value="1"/>
</dbReference>
<accession>A0ABQ6M1M1</accession>
<name>A0ABQ6M1M1_9GAMM</name>
<protein>
    <submittedName>
        <fullName evidence="3">DUF1285 domain-containing protein</fullName>
    </submittedName>
</protein>
<evidence type="ECO:0000259" key="2">
    <source>
        <dbReference type="Pfam" id="PF21028"/>
    </source>
</evidence>
<dbReference type="Pfam" id="PF21028">
    <property type="entry name" value="DUF1285_C"/>
    <property type="match status" value="1"/>
</dbReference>
<dbReference type="Gene3D" id="3.10.540.10">
    <property type="entry name" value="duf1285 like domain"/>
    <property type="match status" value="1"/>
</dbReference>
<dbReference type="Proteomes" id="UP001224392">
    <property type="component" value="Unassembled WGS sequence"/>
</dbReference>
<feature type="domain" description="DUF1285" evidence="2">
    <location>
        <begin position="94"/>
        <end position="181"/>
    </location>
</feature>
<dbReference type="EMBL" id="BSYJ01000005">
    <property type="protein sequence ID" value="GMG88248.1"/>
    <property type="molecule type" value="Genomic_DNA"/>
</dbReference>
<dbReference type="InterPro" id="IPR048341">
    <property type="entry name" value="DUF1285_N"/>
</dbReference>
<sequence>MAQDLFKQLEDLKSQLEGSARPVSEWNPPLCGDIDIRVGRDGQWYHEGTRFERQPLVDLFASILKREGDDFFLVTPVEKWRIQVDDAPLSIGGVARKGEGATQVILASTTTGDVVQVDAEHPLRVEFAEDGEPAPYIHVRDGLDGKIQRAAFYELVDWAEREQNGGLDKLVIHSAGNRFLLGKL</sequence>
<dbReference type="InterPro" id="IPR048342">
    <property type="entry name" value="DUF1285_C"/>
</dbReference>
<dbReference type="Gene3D" id="2.30.270.10">
    <property type="entry name" value="duf1285 protein"/>
    <property type="match status" value="1"/>
</dbReference>
<dbReference type="InterPro" id="IPR010707">
    <property type="entry name" value="DUF1285"/>
</dbReference>
<evidence type="ECO:0000313" key="3">
    <source>
        <dbReference type="EMBL" id="GMG88248.1"/>
    </source>
</evidence>
<reference evidence="3 4" key="1">
    <citation type="submission" date="2023-04" db="EMBL/GenBank/DDBJ databases">
        <title>Marinobulbifer ophiurae gen. nov., sp. Nov., isolate from tissue of brittle star Ophioplocus japonicus.</title>
        <authorList>
            <person name="Kawano K."/>
            <person name="Sawayama S."/>
            <person name="Nakagawa S."/>
        </authorList>
    </citation>
    <scope>NUCLEOTIDE SEQUENCE [LARGE SCALE GENOMIC DNA]</scope>
    <source>
        <strain evidence="3 4">NKW57</strain>
    </source>
</reference>
<comment type="caution">
    <text evidence="3">The sequence shown here is derived from an EMBL/GenBank/DDBJ whole genome shotgun (WGS) entry which is preliminary data.</text>
</comment>
<proteinExistence type="predicted"/>
<organism evidence="3 4">
    <name type="scientific">Biformimicrobium ophioploci</name>
    <dbReference type="NCBI Taxonomy" id="3036711"/>
    <lineage>
        <taxon>Bacteria</taxon>
        <taxon>Pseudomonadati</taxon>
        <taxon>Pseudomonadota</taxon>
        <taxon>Gammaproteobacteria</taxon>
        <taxon>Cellvibrionales</taxon>
        <taxon>Microbulbiferaceae</taxon>
        <taxon>Biformimicrobium</taxon>
    </lineage>
</organism>
<keyword evidence="4" id="KW-1185">Reference proteome</keyword>
<evidence type="ECO:0000259" key="1">
    <source>
        <dbReference type="Pfam" id="PF06938"/>
    </source>
</evidence>
<dbReference type="InterPro" id="IPR023361">
    <property type="entry name" value="DUF1285_beta_roll_sf"/>
</dbReference>
<feature type="domain" description="DUF1285" evidence="1">
    <location>
        <begin position="22"/>
        <end position="87"/>
    </location>
</feature>
<evidence type="ECO:0000313" key="4">
    <source>
        <dbReference type="Proteomes" id="UP001224392"/>
    </source>
</evidence>